<sequence>MYFNKDTSNNNLKQGLLHPAHILGKKREPPPYQQVFWLLFFSSNVFLRPKLGFQSYEKIVRLQREGSQ</sequence>
<reference evidence="1 2" key="1">
    <citation type="journal article" date="2013" name="Nat. Genet.">
        <title>The high-quality draft genome of peach (Prunus persica) identifies unique patterns of genetic diversity, domestication and genome evolution.</title>
        <authorList>
            <consortium name="International Peach Genome Initiative"/>
            <person name="Verde I."/>
            <person name="Abbott A.G."/>
            <person name="Scalabrin S."/>
            <person name="Jung S."/>
            <person name="Shu S."/>
            <person name="Marroni F."/>
            <person name="Zhebentyayeva T."/>
            <person name="Dettori M.T."/>
            <person name="Grimwood J."/>
            <person name="Cattonaro F."/>
            <person name="Zuccolo A."/>
            <person name="Rossini L."/>
            <person name="Jenkins J."/>
            <person name="Vendramin E."/>
            <person name="Meisel L.A."/>
            <person name="Decroocq V."/>
            <person name="Sosinski B."/>
            <person name="Prochnik S."/>
            <person name="Mitros T."/>
            <person name="Policriti A."/>
            <person name="Cipriani G."/>
            <person name="Dondini L."/>
            <person name="Ficklin S."/>
            <person name="Goodstein D.M."/>
            <person name="Xuan P."/>
            <person name="Del Fabbro C."/>
            <person name="Aramini V."/>
            <person name="Copetti D."/>
            <person name="Gonzalez S."/>
            <person name="Horner D.S."/>
            <person name="Falchi R."/>
            <person name="Lucas S."/>
            <person name="Mica E."/>
            <person name="Maldonado J."/>
            <person name="Lazzari B."/>
            <person name="Bielenberg D."/>
            <person name="Pirona R."/>
            <person name="Miculan M."/>
            <person name="Barakat A."/>
            <person name="Testolin R."/>
            <person name="Stella A."/>
            <person name="Tartarini S."/>
            <person name="Tonutti P."/>
            <person name="Arus P."/>
            <person name="Orellana A."/>
            <person name="Wells C."/>
            <person name="Main D."/>
            <person name="Vizzotto G."/>
            <person name="Silva H."/>
            <person name="Salamini F."/>
            <person name="Schmutz J."/>
            <person name="Morgante M."/>
            <person name="Rokhsar D.S."/>
        </authorList>
    </citation>
    <scope>NUCLEOTIDE SEQUENCE [LARGE SCALE GENOMIC DNA]</scope>
    <source>
        <strain evidence="2">cv. Nemared</strain>
    </source>
</reference>
<organism evidence="1 2">
    <name type="scientific">Prunus persica</name>
    <name type="common">Peach</name>
    <name type="synonym">Amygdalus persica</name>
    <dbReference type="NCBI Taxonomy" id="3760"/>
    <lineage>
        <taxon>Eukaryota</taxon>
        <taxon>Viridiplantae</taxon>
        <taxon>Streptophyta</taxon>
        <taxon>Embryophyta</taxon>
        <taxon>Tracheophyta</taxon>
        <taxon>Spermatophyta</taxon>
        <taxon>Magnoliopsida</taxon>
        <taxon>eudicotyledons</taxon>
        <taxon>Gunneridae</taxon>
        <taxon>Pentapetalae</taxon>
        <taxon>rosids</taxon>
        <taxon>fabids</taxon>
        <taxon>Rosales</taxon>
        <taxon>Rosaceae</taxon>
        <taxon>Amygdaloideae</taxon>
        <taxon>Amygdaleae</taxon>
        <taxon>Prunus</taxon>
    </lineage>
</organism>
<evidence type="ECO:0000313" key="1">
    <source>
        <dbReference type="EMBL" id="ONI14116.1"/>
    </source>
</evidence>
<evidence type="ECO:0000313" key="2">
    <source>
        <dbReference type="Proteomes" id="UP000006882"/>
    </source>
</evidence>
<protein>
    <submittedName>
        <fullName evidence="1">Uncharacterized protein</fullName>
    </submittedName>
</protein>
<dbReference type="Proteomes" id="UP000006882">
    <property type="component" value="Chromosome G4"/>
</dbReference>
<dbReference type="Gramene" id="ONI14116">
    <property type="protein sequence ID" value="ONI14116"/>
    <property type="gene ID" value="PRUPE_4G263200"/>
</dbReference>
<name>A0A251PRC0_PRUPE</name>
<dbReference type="EMBL" id="CM007654">
    <property type="protein sequence ID" value="ONI14116.1"/>
    <property type="molecule type" value="Genomic_DNA"/>
</dbReference>
<accession>A0A251PRC0</accession>
<gene>
    <name evidence="1" type="ORF">PRUPE_4G263200</name>
</gene>
<proteinExistence type="predicted"/>
<keyword evidence="2" id="KW-1185">Reference proteome</keyword>
<dbReference type="AlphaFoldDB" id="A0A251PRC0"/>